<dbReference type="EMBL" id="FXAH01000003">
    <property type="protein sequence ID" value="SMF15390.1"/>
    <property type="molecule type" value="Genomic_DNA"/>
</dbReference>
<keyword evidence="11" id="KW-1185">Reference proteome</keyword>
<dbReference type="PANTHER" id="PTHR43297:SF2">
    <property type="entry name" value="DIPEPTIDE TRANSPORT ATP-BINDING PROTEIN DPPD"/>
    <property type="match status" value="1"/>
</dbReference>
<evidence type="ECO:0000313" key="11">
    <source>
        <dbReference type="Proteomes" id="UP000192911"/>
    </source>
</evidence>
<dbReference type="GO" id="GO:0055085">
    <property type="term" value="P:transmembrane transport"/>
    <property type="evidence" value="ECO:0007669"/>
    <property type="project" value="UniProtKB-ARBA"/>
</dbReference>
<dbReference type="OrthoDB" id="9802772at2"/>
<evidence type="ECO:0000256" key="4">
    <source>
        <dbReference type="ARBA" id="ARBA00022475"/>
    </source>
</evidence>
<dbReference type="NCBIfam" id="NF007739">
    <property type="entry name" value="PRK10419.1"/>
    <property type="match status" value="2"/>
</dbReference>
<dbReference type="FunFam" id="3.40.50.300:FF:000016">
    <property type="entry name" value="Oligopeptide ABC transporter ATP-binding component"/>
    <property type="match status" value="1"/>
</dbReference>
<comment type="similarity">
    <text evidence="2">Belongs to the ABC transporter superfamily.</text>
</comment>
<evidence type="ECO:0000313" key="10">
    <source>
        <dbReference type="EMBL" id="SMF15390.1"/>
    </source>
</evidence>
<dbReference type="GO" id="GO:0015833">
    <property type="term" value="P:peptide transport"/>
    <property type="evidence" value="ECO:0007669"/>
    <property type="project" value="InterPro"/>
</dbReference>
<dbReference type="PROSITE" id="PS00211">
    <property type="entry name" value="ABC_TRANSPORTER_1"/>
    <property type="match status" value="2"/>
</dbReference>
<dbReference type="InterPro" id="IPR003439">
    <property type="entry name" value="ABC_transporter-like_ATP-bd"/>
</dbReference>
<dbReference type="InterPro" id="IPR050388">
    <property type="entry name" value="ABC_Ni/Peptide_Import"/>
</dbReference>
<evidence type="ECO:0000256" key="8">
    <source>
        <dbReference type="ARBA" id="ARBA00023136"/>
    </source>
</evidence>
<dbReference type="Proteomes" id="UP000192911">
    <property type="component" value="Unassembled WGS sequence"/>
</dbReference>
<dbReference type="InterPro" id="IPR027417">
    <property type="entry name" value="P-loop_NTPase"/>
</dbReference>
<keyword evidence="8" id="KW-0472">Membrane</keyword>
<feature type="domain" description="ABC transporter" evidence="9">
    <location>
        <begin position="8"/>
        <end position="257"/>
    </location>
</feature>
<dbReference type="Pfam" id="PF08352">
    <property type="entry name" value="oligo_HPY"/>
    <property type="match status" value="2"/>
</dbReference>
<protein>
    <submittedName>
        <fullName evidence="10">Peptide/nickel transport system ATP-binding protein</fullName>
    </submittedName>
</protein>
<dbReference type="Gene3D" id="3.40.50.300">
    <property type="entry name" value="P-loop containing nucleotide triphosphate hydrolases"/>
    <property type="match status" value="2"/>
</dbReference>
<dbReference type="Pfam" id="PF00005">
    <property type="entry name" value="ABC_tran"/>
    <property type="match status" value="2"/>
</dbReference>
<reference evidence="11" key="1">
    <citation type="submission" date="2017-04" db="EMBL/GenBank/DDBJ databases">
        <authorList>
            <person name="Varghese N."/>
            <person name="Submissions S."/>
        </authorList>
    </citation>
    <scope>NUCLEOTIDE SEQUENCE [LARGE SCALE GENOMIC DNA]</scope>
    <source>
        <strain evidence="11">Ballard 720</strain>
    </source>
</reference>
<comment type="subcellular location">
    <subcellularLocation>
        <location evidence="1">Cell inner membrane</location>
        <topology evidence="1">Peripheral membrane protein</topology>
    </subcellularLocation>
</comment>
<evidence type="ECO:0000256" key="6">
    <source>
        <dbReference type="ARBA" id="ARBA00022741"/>
    </source>
</evidence>
<dbReference type="PANTHER" id="PTHR43297">
    <property type="entry name" value="OLIGOPEPTIDE TRANSPORT ATP-BINDING PROTEIN APPD"/>
    <property type="match status" value="1"/>
</dbReference>
<evidence type="ECO:0000256" key="5">
    <source>
        <dbReference type="ARBA" id="ARBA00022519"/>
    </source>
</evidence>
<dbReference type="NCBIfam" id="NF008453">
    <property type="entry name" value="PRK11308.1"/>
    <property type="match status" value="2"/>
</dbReference>
<keyword evidence="4" id="KW-1003">Cell membrane</keyword>
<dbReference type="CDD" id="cd03257">
    <property type="entry name" value="ABC_NikE_OppD_transporters"/>
    <property type="match status" value="2"/>
</dbReference>
<dbReference type="InterPro" id="IPR017871">
    <property type="entry name" value="ABC_transporter-like_CS"/>
</dbReference>
<keyword evidence="5" id="KW-0997">Cell inner membrane</keyword>
<dbReference type="RefSeq" id="WP_085225862.1">
    <property type="nucleotide sequence ID" value="NZ_BSQD01000003.1"/>
</dbReference>
<dbReference type="InterPro" id="IPR013563">
    <property type="entry name" value="Oligopep_ABC_C"/>
</dbReference>
<dbReference type="GO" id="GO:0005524">
    <property type="term" value="F:ATP binding"/>
    <property type="evidence" value="ECO:0007669"/>
    <property type="project" value="UniProtKB-KW"/>
</dbReference>
<sequence length="542" mass="58034">MSDTLLEIDGLDISLPASASRRHAVQRISLRLPAGRTLCVVGESGSGKSMLANAIIGLLPAPGIVPTAGRILFEGEDLLTVDDTRMRAVRGRRIGMVFQEPMSALDPLMRIGGQLGEALDAHLSLSDRQRRARIVAALREAGLDEPERVLECHPFRLSGGQRQRVLIAGAMVLEPALLIADEPTTALDTTTQAQILANLRAMQRRRGTAILFITHDLGVAAAIGDEIAVMQNGEIVEIGPLARVLSAPAHAYTRRLVTAMPNGARRSRSPYSRNERVLEVSGLCKAYRASVGLWRRRGPVDAVRAVGFELHRGETLGLVGESGSGKSTVGRCVAGLTRFDAGRIVFAGRQHPAGGLAAGANGRIQMVFQDPQASLNPRRTVGASIAAGPIAQGLPRQEAVRRALALLELTGLDAAAAARYPHAFSGGQRQRIAIARALATEPELLIADEALSALDMPVQAQILALLAEVQARFRLSMLFITHDLRVAAAVCDTLAVMRRGEIVEYGETGRVLNHPAHPYTRSLIDAMPAMPTLREAQQESSK</sequence>
<dbReference type="GO" id="GO:0005886">
    <property type="term" value="C:plasma membrane"/>
    <property type="evidence" value="ECO:0007669"/>
    <property type="project" value="UniProtKB-SubCell"/>
</dbReference>
<keyword evidence="7 10" id="KW-0067">ATP-binding</keyword>
<dbReference type="AlphaFoldDB" id="A0A1X7DHL0"/>
<name>A0A1X7DHL0_TRICW</name>
<dbReference type="SMART" id="SM00382">
    <property type="entry name" value="AAA"/>
    <property type="match status" value="2"/>
</dbReference>
<evidence type="ECO:0000259" key="9">
    <source>
        <dbReference type="PROSITE" id="PS50893"/>
    </source>
</evidence>
<keyword evidence="6" id="KW-0547">Nucleotide-binding</keyword>
<gene>
    <name evidence="10" type="ORF">SAMN06295900_103192</name>
</gene>
<dbReference type="SUPFAM" id="SSF52540">
    <property type="entry name" value="P-loop containing nucleoside triphosphate hydrolases"/>
    <property type="match status" value="2"/>
</dbReference>
<feature type="domain" description="ABC transporter" evidence="9">
    <location>
        <begin position="278"/>
        <end position="524"/>
    </location>
</feature>
<dbReference type="STRING" id="28094.SAMN06295900_103192"/>
<dbReference type="GeneID" id="95548594"/>
<evidence type="ECO:0000256" key="1">
    <source>
        <dbReference type="ARBA" id="ARBA00004417"/>
    </source>
</evidence>
<proteinExistence type="inferred from homology"/>
<accession>A0A1X7DHL0</accession>
<evidence type="ECO:0000256" key="2">
    <source>
        <dbReference type="ARBA" id="ARBA00005417"/>
    </source>
</evidence>
<dbReference type="InterPro" id="IPR003593">
    <property type="entry name" value="AAA+_ATPase"/>
</dbReference>
<dbReference type="GO" id="GO:0016887">
    <property type="term" value="F:ATP hydrolysis activity"/>
    <property type="evidence" value="ECO:0007669"/>
    <property type="project" value="InterPro"/>
</dbReference>
<dbReference type="PROSITE" id="PS50893">
    <property type="entry name" value="ABC_TRANSPORTER_2"/>
    <property type="match status" value="2"/>
</dbReference>
<keyword evidence="3" id="KW-0813">Transport</keyword>
<evidence type="ECO:0000256" key="7">
    <source>
        <dbReference type="ARBA" id="ARBA00022840"/>
    </source>
</evidence>
<evidence type="ECO:0000256" key="3">
    <source>
        <dbReference type="ARBA" id="ARBA00022448"/>
    </source>
</evidence>
<organism evidence="10 11">
    <name type="scientific">Trinickia caryophylli</name>
    <name type="common">Paraburkholderia caryophylli</name>
    <dbReference type="NCBI Taxonomy" id="28094"/>
    <lineage>
        <taxon>Bacteria</taxon>
        <taxon>Pseudomonadati</taxon>
        <taxon>Pseudomonadota</taxon>
        <taxon>Betaproteobacteria</taxon>
        <taxon>Burkholderiales</taxon>
        <taxon>Burkholderiaceae</taxon>
        <taxon>Trinickia</taxon>
    </lineage>
</organism>